<accession>A0A2I0A9Q3</accession>
<dbReference type="SUPFAM" id="SSF51445">
    <property type="entry name" value="(Trans)glycosidases"/>
    <property type="match status" value="1"/>
</dbReference>
<reference evidence="14 15" key="1">
    <citation type="journal article" date="2017" name="Nature">
        <title>The Apostasia genome and the evolution of orchids.</title>
        <authorList>
            <person name="Zhang G.Q."/>
            <person name="Liu K.W."/>
            <person name="Li Z."/>
            <person name="Lohaus R."/>
            <person name="Hsiao Y.Y."/>
            <person name="Niu S.C."/>
            <person name="Wang J.Y."/>
            <person name="Lin Y.C."/>
            <person name="Xu Q."/>
            <person name="Chen L.J."/>
            <person name="Yoshida K."/>
            <person name="Fujiwara S."/>
            <person name="Wang Z.W."/>
            <person name="Zhang Y.Q."/>
            <person name="Mitsuda N."/>
            <person name="Wang M."/>
            <person name="Liu G.H."/>
            <person name="Pecoraro L."/>
            <person name="Huang H.X."/>
            <person name="Xiao X.J."/>
            <person name="Lin M."/>
            <person name="Wu X.Y."/>
            <person name="Wu W.L."/>
            <person name="Chen Y.Y."/>
            <person name="Chang S.B."/>
            <person name="Sakamoto S."/>
            <person name="Ohme-Takagi M."/>
            <person name="Yagi M."/>
            <person name="Zeng S.J."/>
            <person name="Shen C.Y."/>
            <person name="Yeh C.M."/>
            <person name="Luo Y.B."/>
            <person name="Tsai W.C."/>
            <person name="Van de Peer Y."/>
            <person name="Liu Z.J."/>
        </authorList>
    </citation>
    <scope>NUCLEOTIDE SEQUENCE [LARGE SCALE GENOMIC DNA]</scope>
    <source>
        <strain evidence="15">cv. Shenzhen</strain>
        <tissue evidence="14">Stem</tissue>
    </source>
</reference>
<feature type="domain" description="Glycosyl hydrolase family 31 C-terminal" evidence="13">
    <location>
        <begin position="639"/>
        <end position="729"/>
    </location>
</feature>
<evidence type="ECO:0000256" key="1">
    <source>
        <dbReference type="ARBA" id="ARBA00001657"/>
    </source>
</evidence>
<keyword evidence="15" id="KW-1185">Reference proteome</keyword>
<dbReference type="Gene3D" id="2.60.40.1180">
    <property type="entry name" value="Golgi alpha-mannosidase II"/>
    <property type="match status" value="2"/>
</dbReference>
<protein>
    <recommendedName>
        <fullName evidence="3">alpha-glucosidase</fullName>
        <ecNumber evidence="3">3.2.1.20</ecNumber>
    </recommendedName>
    <alternativeName>
        <fullName evidence="8">Maltase</fullName>
    </alternativeName>
</protein>
<organism evidence="14 15">
    <name type="scientific">Apostasia shenzhenica</name>
    <dbReference type="NCBI Taxonomy" id="1088818"/>
    <lineage>
        <taxon>Eukaryota</taxon>
        <taxon>Viridiplantae</taxon>
        <taxon>Streptophyta</taxon>
        <taxon>Embryophyta</taxon>
        <taxon>Tracheophyta</taxon>
        <taxon>Spermatophyta</taxon>
        <taxon>Magnoliopsida</taxon>
        <taxon>Liliopsida</taxon>
        <taxon>Asparagales</taxon>
        <taxon>Orchidaceae</taxon>
        <taxon>Apostasioideae</taxon>
        <taxon>Apostasia</taxon>
    </lineage>
</organism>
<keyword evidence="6" id="KW-0325">Glycoprotein</keyword>
<gene>
    <name evidence="14" type="ORF">AXF42_Ash010168</name>
</gene>
<dbReference type="FunFam" id="2.60.40.1180:FF:000044">
    <property type="entry name" value="Alpha-glucosidase 1"/>
    <property type="match status" value="1"/>
</dbReference>
<dbReference type="FunFam" id="3.20.20.80:FF:000016">
    <property type="entry name" value="Maltase-glucoamylase, intestinal"/>
    <property type="match status" value="1"/>
</dbReference>
<keyword evidence="5 9" id="KW-0378">Hydrolase</keyword>
<evidence type="ECO:0000313" key="14">
    <source>
        <dbReference type="EMBL" id="PKA52272.1"/>
    </source>
</evidence>
<evidence type="ECO:0000256" key="4">
    <source>
        <dbReference type="ARBA" id="ARBA00022729"/>
    </source>
</evidence>
<evidence type="ECO:0000259" key="12">
    <source>
        <dbReference type="Pfam" id="PF13802"/>
    </source>
</evidence>
<dbReference type="SUPFAM" id="SSF51011">
    <property type="entry name" value="Glycosyl hydrolase domain"/>
    <property type="match status" value="1"/>
</dbReference>
<dbReference type="OrthoDB" id="5839090at2759"/>
<evidence type="ECO:0000256" key="8">
    <source>
        <dbReference type="ARBA" id="ARBA00041343"/>
    </source>
</evidence>
<evidence type="ECO:0000256" key="5">
    <source>
        <dbReference type="ARBA" id="ARBA00022801"/>
    </source>
</evidence>
<evidence type="ECO:0000256" key="2">
    <source>
        <dbReference type="ARBA" id="ARBA00007806"/>
    </source>
</evidence>
<evidence type="ECO:0000256" key="6">
    <source>
        <dbReference type="ARBA" id="ARBA00023180"/>
    </source>
</evidence>
<dbReference type="CDD" id="cd14752">
    <property type="entry name" value="GH31_N"/>
    <property type="match status" value="1"/>
</dbReference>
<sequence>MRARVIGSLLSSLFLALTLSPASSLSPEQQPTGHGYLLRSAKMDRSGKLITAELNLISETSIYGPDIQNLNFLANFETSDRLRVRMTDANRPRWEVPPEIIPRQMHPIEPGEVESTNSSSLSVSGSDLFLTLSTEPSFSFAVSRRSTGEVLFSTAGRSIVFKNRYLEISSSLPAARANLYGLGEHTRKSFRLVPNDTLTLWNADIPAANVNVNLYGSHPFYLDVRSPTGDSHGVLLMNSNGLDVIYGGDYITYKIIGGILDFYFFAGPSPAAVTDQYTELIGRPTPVPYWAFGFHQCRWGYRNVAELEEVVASYARAGIPLSVMWTDIDYMDGYKDFTLDPINFPANKMEAFVDQLHKNGQKYVVILDPGISVNSTYETLQRGLKDDIYIKRNGSNYLGVVWPGPVYFPDFSNPAAAEFWSNEISIFRRILPVDGLWIDMNEASNFITSPPLTELDTPPYSINNAGVRRPINNKTIPASALHYGNLTEYDVHNLYGFLESKATHDALIKDTGKRPFVLSRSTFVGSGRYTAHWTGDNAATWEDLAYSIPSILNSGLFGIPMVGADICGFLGNTTEELCGRWIQLGAFYPFSRDHSDKNSNRKELYQWESVTQSAKKALGLRYRLLPYYYTLMQEANQKGMPIARPLFFSFPEDPITYGINTQFMIGDAILVSPVLQAGATTVEAYFPRGWWFNLFNQSSVVDSSASGKMVNLEAPKQTINVHGRGGNILVLQENMTVSLEKQREMELLVLLDERGTATGQVFIDDGEAVEMRGEKSEWALLNFTSGVEEGALRVSSKVVNGSYDTSKMTVKKVVVLGLKTNFASSVSPSVIINQFRSSRIAAEAIFHYNLTGEFGIAEIDGLSQSILFDFEMVVKF</sequence>
<dbReference type="InterPro" id="IPR030459">
    <property type="entry name" value="Glyco_hydro_31_CS"/>
</dbReference>
<dbReference type="GO" id="GO:0030246">
    <property type="term" value="F:carbohydrate binding"/>
    <property type="evidence" value="ECO:0007669"/>
    <property type="project" value="InterPro"/>
</dbReference>
<dbReference type="PANTHER" id="PTHR22762">
    <property type="entry name" value="ALPHA-GLUCOSIDASE"/>
    <property type="match status" value="1"/>
</dbReference>
<dbReference type="PANTHER" id="PTHR22762:SF133">
    <property type="entry name" value="P-TYPE DOMAIN-CONTAINING PROTEIN"/>
    <property type="match status" value="1"/>
</dbReference>
<dbReference type="InterPro" id="IPR017853">
    <property type="entry name" value="GH"/>
</dbReference>
<dbReference type="InterPro" id="IPR048395">
    <property type="entry name" value="Glyco_hydro_31_C"/>
</dbReference>
<evidence type="ECO:0000256" key="3">
    <source>
        <dbReference type="ARBA" id="ARBA00012741"/>
    </source>
</evidence>
<evidence type="ECO:0000256" key="10">
    <source>
        <dbReference type="SAM" id="SignalP"/>
    </source>
</evidence>
<dbReference type="Pfam" id="PF21365">
    <property type="entry name" value="Glyco_hydro_31_3rd"/>
    <property type="match status" value="1"/>
</dbReference>
<dbReference type="PROSITE" id="PS00129">
    <property type="entry name" value="GLYCOSYL_HYDROL_F31_1"/>
    <property type="match status" value="1"/>
</dbReference>
<dbReference type="InterPro" id="IPR025887">
    <property type="entry name" value="Glyco_hydro_31_N_dom"/>
</dbReference>
<keyword evidence="4 10" id="KW-0732">Signal</keyword>
<name>A0A2I0A9Q3_9ASPA</name>
<dbReference type="Proteomes" id="UP000236161">
    <property type="component" value="Unassembled WGS sequence"/>
</dbReference>
<proteinExistence type="inferred from homology"/>
<dbReference type="GO" id="GO:0004558">
    <property type="term" value="F:alpha-1,4-glucosidase activity"/>
    <property type="evidence" value="ECO:0007669"/>
    <property type="project" value="UniProtKB-EC"/>
</dbReference>
<dbReference type="AlphaFoldDB" id="A0A2I0A9Q3"/>
<dbReference type="Pfam" id="PF01055">
    <property type="entry name" value="Glyco_hydro_31_2nd"/>
    <property type="match status" value="1"/>
</dbReference>
<dbReference type="InterPro" id="IPR000322">
    <property type="entry name" value="Glyco_hydro_31_TIM"/>
</dbReference>
<dbReference type="EMBL" id="KZ452008">
    <property type="protein sequence ID" value="PKA52272.1"/>
    <property type="molecule type" value="Genomic_DNA"/>
</dbReference>
<dbReference type="EC" id="3.2.1.20" evidence="3"/>
<feature type="domain" description="Glycoside hydrolase family 31 TIM barrel" evidence="11">
    <location>
        <begin position="286"/>
        <end position="631"/>
    </location>
</feature>
<dbReference type="GO" id="GO:0005975">
    <property type="term" value="P:carbohydrate metabolic process"/>
    <property type="evidence" value="ECO:0007669"/>
    <property type="project" value="InterPro"/>
</dbReference>
<dbReference type="PROSITE" id="PS00707">
    <property type="entry name" value="GLYCOSYL_HYDROL_F31_2"/>
    <property type="match status" value="1"/>
</dbReference>
<comment type="similarity">
    <text evidence="2 9">Belongs to the glycosyl hydrolase 31 family.</text>
</comment>
<evidence type="ECO:0000256" key="7">
    <source>
        <dbReference type="ARBA" id="ARBA00023295"/>
    </source>
</evidence>
<comment type="catalytic activity">
    <reaction evidence="1">
        <text>Hydrolysis of terminal, non-reducing (1-&gt;4)-linked alpha-D-glucose residues with release of alpha-D-glucose.</text>
        <dbReference type="EC" id="3.2.1.20"/>
    </reaction>
</comment>
<dbReference type="SUPFAM" id="SSF74650">
    <property type="entry name" value="Galactose mutarotase-like"/>
    <property type="match status" value="1"/>
</dbReference>
<dbReference type="Gene3D" id="3.20.20.80">
    <property type="entry name" value="Glycosidases"/>
    <property type="match status" value="1"/>
</dbReference>
<dbReference type="InterPro" id="IPR011013">
    <property type="entry name" value="Gal_mutarotase_sf_dom"/>
</dbReference>
<evidence type="ECO:0000259" key="11">
    <source>
        <dbReference type="Pfam" id="PF01055"/>
    </source>
</evidence>
<dbReference type="CDD" id="cd06602">
    <property type="entry name" value="GH31_MGAM_SI_GAA"/>
    <property type="match status" value="1"/>
</dbReference>
<evidence type="ECO:0000313" key="15">
    <source>
        <dbReference type="Proteomes" id="UP000236161"/>
    </source>
</evidence>
<dbReference type="STRING" id="1088818.A0A2I0A9Q3"/>
<evidence type="ECO:0000259" key="13">
    <source>
        <dbReference type="Pfam" id="PF21365"/>
    </source>
</evidence>
<dbReference type="InterPro" id="IPR013780">
    <property type="entry name" value="Glyco_hydro_b"/>
</dbReference>
<dbReference type="Gene3D" id="2.60.40.1760">
    <property type="entry name" value="glycosyl hydrolase (family 31)"/>
    <property type="match status" value="1"/>
</dbReference>
<evidence type="ECO:0000256" key="9">
    <source>
        <dbReference type="RuleBase" id="RU361185"/>
    </source>
</evidence>
<feature type="domain" description="Glycoside hydrolase family 31 N-terminal" evidence="12">
    <location>
        <begin position="78"/>
        <end position="240"/>
    </location>
</feature>
<dbReference type="InterPro" id="IPR030458">
    <property type="entry name" value="Glyco_hydro_31_AS"/>
</dbReference>
<dbReference type="Pfam" id="PF13802">
    <property type="entry name" value="Gal_mutarotas_2"/>
    <property type="match status" value="1"/>
</dbReference>
<feature type="chain" id="PRO_5014179167" description="alpha-glucosidase" evidence="10">
    <location>
        <begin position="25"/>
        <end position="876"/>
    </location>
</feature>
<keyword evidence="7 9" id="KW-0326">Glycosidase</keyword>
<feature type="signal peptide" evidence="10">
    <location>
        <begin position="1"/>
        <end position="24"/>
    </location>
</feature>